<feature type="transmembrane region" description="Helical" evidence="1">
    <location>
        <begin position="5"/>
        <end position="23"/>
    </location>
</feature>
<accession>A0ABV2H6K2</accession>
<evidence type="ECO:0000256" key="1">
    <source>
        <dbReference type="SAM" id="Phobius"/>
    </source>
</evidence>
<keyword evidence="1" id="KW-1133">Transmembrane helix</keyword>
<feature type="transmembrane region" description="Helical" evidence="1">
    <location>
        <begin position="59"/>
        <end position="79"/>
    </location>
</feature>
<dbReference type="RefSeq" id="WP_247244184.1">
    <property type="nucleotide sequence ID" value="NZ_JALJRA010000008.1"/>
</dbReference>
<name>A0ABV2H6K2_9HYPH</name>
<dbReference type="EMBL" id="JBEPLJ010000008">
    <property type="protein sequence ID" value="MET3586182.1"/>
    <property type="molecule type" value="Genomic_DNA"/>
</dbReference>
<dbReference type="Proteomes" id="UP001549031">
    <property type="component" value="Unassembled WGS sequence"/>
</dbReference>
<evidence type="ECO:0000313" key="2">
    <source>
        <dbReference type="EMBL" id="MET3586182.1"/>
    </source>
</evidence>
<reference evidence="2 3" key="1">
    <citation type="submission" date="2024-06" db="EMBL/GenBank/DDBJ databases">
        <title>Genomic Encyclopedia of Type Strains, Phase IV (KMG-IV): sequencing the most valuable type-strain genomes for metagenomic binning, comparative biology and taxonomic classification.</title>
        <authorList>
            <person name="Goeker M."/>
        </authorList>
    </citation>
    <scope>NUCLEOTIDE SEQUENCE [LARGE SCALE GENOMIC DNA]</scope>
    <source>
        <strain evidence="2 3">DSM 105042</strain>
    </source>
</reference>
<sequence>MADLLFYLAVASGILSLVLVPVAKTASTVLAVVAALSALLLLSTRSVPPALERLSRSVVVIGALGAILLPASYSLAFYAGNAITEEAWQGATQVFRRMDAEYEPAAVEQQVEVLKDAKPLAATPPVTEEDGILDRLGSAVDASRSAISGTLGAASGLAQSVTSGVSENARIITDGVAISADLFSASIAIAVAYLVKLLVLPLMIFGALVYVLRTALR</sequence>
<gene>
    <name evidence="2" type="ORF">ABID21_002299</name>
</gene>
<proteinExistence type="predicted"/>
<comment type="caution">
    <text evidence="2">The sequence shown here is derived from an EMBL/GenBank/DDBJ whole genome shotgun (WGS) entry which is preliminary data.</text>
</comment>
<organism evidence="2 3">
    <name type="scientific">Pseudorhizobium tarimense</name>
    <dbReference type="NCBI Taxonomy" id="1079109"/>
    <lineage>
        <taxon>Bacteria</taxon>
        <taxon>Pseudomonadati</taxon>
        <taxon>Pseudomonadota</taxon>
        <taxon>Alphaproteobacteria</taxon>
        <taxon>Hyphomicrobiales</taxon>
        <taxon>Rhizobiaceae</taxon>
        <taxon>Rhizobium/Agrobacterium group</taxon>
        <taxon>Pseudorhizobium</taxon>
    </lineage>
</organism>
<keyword evidence="3" id="KW-1185">Reference proteome</keyword>
<protein>
    <submittedName>
        <fullName evidence="2">Membrane protein</fullName>
    </submittedName>
</protein>
<feature type="transmembrane region" description="Helical" evidence="1">
    <location>
        <begin position="187"/>
        <end position="212"/>
    </location>
</feature>
<keyword evidence="1" id="KW-0812">Transmembrane</keyword>
<keyword evidence="1" id="KW-0472">Membrane</keyword>
<feature type="transmembrane region" description="Helical" evidence="1">
    <location>
        <begin position="29"/>
        <end position="47"/>
    </location>
</feature>
<evidence type="ECO:0000313" key="3">
    <source>
        <dbReference type="Proteomes" id="UP001549031"/>
    </source>
</evidence>